<evidence type="ECO:0000256" key="8">
    <source>
        <dbReference type="ARBA" id="ARBA00023157"/>
    </source>
</evidence>
<dbReference type="OMA" id="HNIKIKA"/>
<dbReference type="STRING" id="109280.ENSHCOP00000002361"/>
<keyword evidence="3 9" id="KW-0812">Transmembrane</keyword>
<evidence type="ECO:0000256" key="6">
    <source>
        <dbReference type="ARBA" id="ARBA00022989"/>
    </source>
</evidence>
<name>A0A3Q2XQK8_HIPCM</name>
<evidence type="ECO:0000256" key="4">
    <source>
        <dbReference type="ARBA" id="ARBA00022729"/>
    </source>
</evidence>
<keyword evidence="8" id="KW-1015">Disulfide bond</keyword>
<dbReference type="SUPFAM" id="SSF52058">
    <property type="entry name" value="L domain-like"/>
    <property type="match status" value="1"/>
</dbReference>
<accession>A0A3Q2XQK8</accession>
<evidence type="ECO:0000256" key="3">
    <source>
        <dbReference type="ARBA" id="ARBA00022692"/>
    </source>
</evidence>
<keyword evidence="7 9" id="KW-0472">Membrane</keyword>
<feature type="transmembrane region" description="Helical" evidence="9">
    <location>
        <begin position="164"/>
        <end position="185"/>
    </location>
</feature>
<evidence type="ECO:0000259" key="10">
    <source>
        <dbReference type="SMART" id="SM00082"/>
    </source>
</evidence>
<comment type="subcellular location">
    <subcellularLocation>
        <location evidence="1">Membrane</location>
        <topology evidence="1">Single-pass membrane protein</topology>
    </subcellularLocation>
</comment>
<feature type="domain" description="LRRCT" evidence="10">
    <location>
        <begin position="106"/>
        <end position="157"/>
    </location>
</feature>
<evidence type="ECO:0000256" key="1">
    <source>
        <dbReference type="ARBA" id="ARBA00004167"/>
    </source>
</evidence>
<sequence length="262" mass="29088">MQIQILLNKVALKKKNFKKMLSGPVLAHLLLWATLYAAPSLGQACLCTALQPAGLRVNCTSSDLRALPPLPLDTTELLVPDSGLTTIPSGLFDKAQRLQRVSLAGNPYHCDCGIEYVRNWLLRNRAAVSREPTCFSPSSVAQKAITELTDDYFIHCAPRGCGSITSAVVMGVMLCGLIVLLLWSLKLAKNCSFTLSIEEKHSQLKADSLHALRVRHRRRQSPDNEHCQLLTEDLERHPVNMELLPQVLDVLQKKHNIKIKAI</sequence>
<keyword evidence="5" id="KW-0130">Cell adhesion</keyword>
<keyword evidence="2" id="KW-0433">Leucine-rich repeat</keyword>
<evidence type="ECO:0000256" key="7">
    <source>
        <dbReference type="ARBA" id="ARBA00023136"/>
    </source>
</evidence>
<dbReference type="PANTHER" id="PTHR22650">
    <property type="entry name" value="GLYCOPROTEIN IB BETA"/>
    <property type="match status" value="1"/>
</dbReference>
<evidence type="ECO:0000256" key="2">
    <source>
        <dbReference type="ARBA" id="ARBA00022614"/>
    </source>
</evidence>
<protein>
    <submittedName>
        <fullName evidence="11">Glycoprotein IX (platelet)</fullName>
    </submittedName>
</protein>
<keyword evidence="12" id="KW-1185">Reference proteome</keyword>
<reference evidence="11" key="1">
    <citation type="submission" date="2025-08" db="UniProtKB">
        <authorList>
            <consortium name="Ensembl"/>
        </authorList>
    </citation>
    <scope>IDENTIFICATION</scope>
</reference>
<evidence type="ECO:0000313" key="12">
    <source>
        <dbReference type="Proteomes" id="UP000264820"/>
    </source>
</evidence>
<dbReference type="InterPro" id="IPR032675">
    <property type="entry name" value="LRR_dom_sf"/>
</dbReference>
<dbReference type="SMART" id="SM00082">
    <property type="entry name" value="LRRCT"/>
    <property type="match status" value="1"/>
</dbReference>
<evidence type="ECO:0000313" key="11">
    <source>
        <dbReference type="Ensembl" id="ENSHCOP00000002361.1"/>
    </source>
</evidence>
<dbReference type="InterPro" id="IPR000483">
    <property type="entry name" value="Cys-rich_flank_reg_C"/>
</dbReference>
<dbReference type="InterPro" id="IPR052313">
    <property type="entry name" value="GPIb-IX-V_Complex"/>
</dbReference>
<dbReference type="Proteomes" id="UP000264820">
    <property type="component" value="Unplaced"/>
</dbReference>
<evidence type="ECO:0000256" key="5">
    <source>
        <dbReference type="ARBA" id="ARBA00022889"/>
    </source>
</evidence>
<keyword evidence="4" id="KW-0732">Signal</keyword>
<organism evidence="11 12">
    <name type="scientific">Hippocampus comes</name>
    <name type="common">Tiger tail seahorse</name>
    <dbReference type="NCBI Taxonomy" id="109280"/>
    <lineage>
        <taxon>Eukaryota</taxon>
        <taxon>Metazoa</taxon>
        <taxon>Chordata</taxon>
        <taxon>Craniata</taxon>
        <taxon>Vertebrata</taxon>
        <taxon>Euteleostomi</taxon>
        <taxon>Actinopterygii</taxon>
        <taxon>Neopterygii</taxon>
        <taxon>Teleostei</taxon>
        <taxon>Neoteleostei</taxon>
        <taxon>Acanthomorphata</taxon>
        <taxon>Syngnathiaria</taxon>
        <taxon>Syngnathiformes</taxon>
        <taxon>Syngnathoidei</taxon>
        <taxon>Syngnathidae</taxon>
        <taxon>Hippocampus</taxon>
    </lineage>
</organism>
<dbReference type="PANTHER" id="PTHR22650:SF6">
    <property type="entry name" value="PLATELET GLYCOPROTEIN IX"/>
    <property type="match status" value="1"/>
</dbReference>
<reference evidence="11" key="2">
    <citation type="submission" date="2025-09" db="UniProtKB">
        <authorList>
            <consortium name="Ensembl"/>
        </authorList>
    </citation>
    <scope>IDENTIFICATION</scope>
</reference>
<dbReference type="AlphaFoldDB" id="A0A3Q2XQK8"/>
<proteinExistence type="predicted"/>
<dbReference type="Gene3D" id="3.80.10.10">
    <property type="entry name" value="Ribonuclease Inhibitor"/>
    <property type="match status" value="1"/>
</dbReference>
<evidence type="ECO:0000256" key="9">
    <source>
        <dbReference type="SAM" id="Phobius"/>
    </source>
</evidence>
<dbReference type="Ensembl" id="ENSHCOT00000010556.1">
    <property type="protein sequence ID" value="ENSHCOP00000002361.1"/>
    <property type="gene ID" value="ENSHCOG00000003476.1"/>
</dbReference>
<dbReference type="GeneTree" id="ENSGT00530000064244"/>
<keyword evidence="6 9" id="KW-1133">Transmembrane helix</keyword>